<accession>A0A6J4IF14</accession>
<dbReference type="AlphaFoldDB" id="A0A6J4IF14"/>
<dbReference type="EMBL" id="CADCTN010000149">
    <property type="protein sequence ID" value="CAA9250833.1"/>
    <property type="molecule type" value="Genomic_DNA"/>
</dbReference>
<feature type="compositionally biased region" description="Basic and acidic residues" evidence="1">
    <location>
        <begin position="187"/>
        <end position="201"/>
    </location>
</feature>
<feature type="non-terminal residue" evidence="2">
    <location>
        <position position="288"/>
    </location>
</feature>
<feature type="compositionally biased region" description="Low complexity" evidence="1">
    <location>
        <begin position="143"/>
        <end position="154"/>
    </location>
</feature>
<feature type="compositionally biased region" description="Basic residues" evidence="1">
    <location>
        <begin position="155"/>
        <end position="171"/>
    </location>
</feature>
<reference evidence="2" key="1">
    <citation type="submission" date="2020-02" db="EMBL/GenBank/DDBJ databases">
        <authorList>
            <person name="Meier V. D."/>
        </authorList>
    </citation>
    <scope>NUCLEOTIDE SEQUENCE</scope>
    <source>
        <strain evidence="2">AVDCRST_MAG52</strain>
    </source>
</reference>
<feature type="compositionally biased region" description="Basic residues" evidence="1">
    <location>
        <begin position="209"/>
        <end position="220"/>
    </location>
</feature>
<protein>
    <submittedName>
        <fullName evidence="2">Polysaccharide deacetylase</fullName>
    </submittedName>
</protein>
<feature type="compositionally biased region" description="Pro residues" evidence="1">
    <location>
        <begin position="246"/>
        <end position="256"/>
    </location>
</feature>
<gene>
    <name evidence="2" type="ORF">AVDCRST_MAG52-2063</name>
</gene>
<name>A0A6J4IF14_9ACTN</name>
<organism evidence="2">
    <name type="scientific">uncultured Blastococcus sp</name>
    <dbReference type="NCBI Taxonomy" id="217144"/>
    <lineage>
        <taxon>Bacteria</taxon>
        <taxon>Bacillati</taxon>
        <taxon>Actinomycetota</taxon>
        <taxon>Actinomycetes</taxon>
        <taxon>Geodermatophilales</taxon>
        <taxon>Geodermatophilaceae</taxon>
        <taxon>Blastococcus</taxon>
        <taxon>environmental samples</taxon>
    </lineage>
</organism>
<feature type="non-terminal residue" evidence="2">
    <location>
        <position position="1"/>
    </location>
</feature>
<feature type="region of interest" description="Disordered" evidence="1">
    <location>
        <begin position="1"/>
        <end position="288"/>
    </location>
</feature>
<feature type="compositionally biased region" description="Basic and acidic residues" evidence="1">
    <location>
        <begin position="227"/>
        <end position="236"/>
    </location>
</feature>
<feature type="compositionally biased region" description="Basic residues" evidence="1">
    <location>
        <begin position="1"/>
        <end position="10"/>
    </location>
</feature>
<evidence type="ECO:0000313" key="2">
    <source>
        <dbReference type="EMBL" id="CAA9250833.1"/>
    </source>
</evidence>
<proteinExistence type="predicted"/>
<evidence type="ECO:0000256" key="1">
    <source>
        <dbReference type="SAM" id="MobiDB-lite"/>
    </source>
</evidence>
<feature type="compositionally biased region" description="Basic and acidic residues" evidence="1">
    <location>
        <begin position="98"/>
        <end position="112"/>
    </location>
</feature>
<sequence length="288" mass="31591">EPPRHHRRPRPLPAGLAPAGDRRVAAGEGGGARPDLRRRRRERRPGPDAGSGERPVGDVAPGVRPAGRPAQDPATAGVDGDPGDLLRPRGQRPPLAPGRRDDPRRGPRDRPAQRSAPIAAHHDADRAGAGPGRQPRGARRTGRPPGRVPGAQLAAHRRHPGPARRRGRRLRQQPDGRRSSVRHRPSARTDRRAARALEPRRLGAVRLPPRARHRSGHRRPVQGPRDLAGRTRRDAQHGGLVRHHLPPVPQRTPVPPAGHRRPDPGRAGLRRRRTGPLRHRGRPVARHL</sequence>
<feature type="compositionally biased region" description="Basic residues" evidence="1">
    <location>
        <begin position="268"/>
        <end position="288"/>
    </location>
</feature>